<dbReference type="GO" id="GO:0016811">
    <property type="term" value="F:hydrolase activity, acting on carbon-nitrogen (but not peptide) bonds, in linear amides"/>
    <property type="evidence" value="ECO:0007669"/>
    <property type="project" value="InterPro"/>
</dbReference>
<evidence type="ECO:0000313" key="12">
    <source>
        <dbReference type="Proteomes" id="UP000023152"/>
    </source>
</evidence>
<evidence type="ECO:0000256" key="3">
    <source>
        <dbReference type="ARBA" id="ARBA00022692"/>
    </source>
</evidence>
<evidence type="ECO:0000256" key="2">
    <source>
        <dbReference type="ARBA" id="ARBA00009780"/>
    </source>
</evidence>
<dbReference type="EMBL" id="ASPP01016911">
    <property type="protein sequence ID" value="ETO17304.1"/>
    <property type="molecule type" value="Genomic_DNA"/>
</dbReference>
<dbReference type="GO" id="GO:0006672">
    <property type="term" value="P:ceramide metabolic process"/>
    <property type="evidence" value="ECO:0007669"/>
    <property type="project" value="InterPro"/>
</dbReference>
<keyword evidence="6 10" id="KW-0472">Membrane</keyword>
<evidence type="ECO:0000256" key="1">
    <source>
        <dbReference type="ARBA" id="ARBA00004141"/>
    </source>
</evidence>
<feature type="transmembrane region" description="Helical" evidence="10">
    <location>
        <begin position="416"/>
        <end position="444"/>
    </location>
</feature>
<proteinExistence type="inferred from homology"/>
<feature type="binding site" evidence="8">
    <location>
        <position position="72"/>
    </location>
    <ligand>
        <name>Zn(2+)</name>
        <dbReference type="ChEBI" id="CHEBI:29105"/>
        <note>catalytic</note>
    </ligand>
</feature>
<dbReference type="Proteomes" id="UP000023152">
    <property type="component" value="Unassembled WGS sequence"/>
</dbReference>
<comment type="subcellular location">
    <subcellularLocation>
        <location evidence="1">Membrane</location>
        <topology evidence="1">Multi-pass membrane protein</topology>
    </subcellularLocation>
</comment>
<feature type="region of interest" description="Disordered" evidence="9">
    <location>
        <begin position="197"/>
        <end position="217"/>
    </location>
</feature>
<feature type="transmembrane region" description="Helical" evidence="10">
    <location>
        <begin position="119"/>
        <end position="139"/>
    </location>
</feature>
<feature type="compositionally biased region" description="Polar residues" evidence="9">
    <location>
        <begin position="569"/>
        <end position="579"/>
    </location>
</feature>
<keyword evidence="3 10" id="KW-0812">Transmembrane</keyword>
<feature type="transmembrane region" description="Helical" evidence="10">
    <location>
        <begin position="27"/>
        <end position="45"/>
    </location>
</feature>
<dbReference type="AlphaFoldDB" id="X6MTY8"/>
<keyword evidence="4" id="KW-0378">Hydrolase</keyword>
<evidence type="ECO:0000256" key="7">
    <source>
        <dbReference type="PIRSR" id="PIRSR608901-1"/>
    </source>
</evidence>
<feature type="transmembrane region" description="Helical" evidence="10">
    <location>
        <begin position="376"/>
        <end position="396"/>
    </location>
</feature>
<keyword evidence="12" id="KW-1185">Reference proteome</keyword>
<feature type="compositionally biased region" description="Basic and acidic residues" evidence="9">
    <location>
        <begin position="589"/>
        <end position="599"/>
    </location>
</feature>
<gene>
    <name evidence="11" type="ORF">RFI_20022</name>
</gene>
<reference evidence="11 12" key="1">
    <citation type="journal article" date="2013" name="Curr. Biol.">
        <title>The Genome of the Foraminiferan Reticulomyxa filosa.</title>
        <authorList>
            <person name="Glockner G."/>
            <person name="Hulsmann N."/>
            <person name="Schleicher M."/>
            <person name="Noegel A.A."/>
            <person name="Eichinger L."/>
            <person name="Gallinger C."/>
            <person name="Pawlowski J."/>
            <person name="Sierra R."/>
            <person name="Euteneuer U."/>
            <person name="Pillet L."/>
            <person name="Moustafa A."/>
            <person name="Platzer M."/>
            <person name="Groth M."/>
            <person name="Szafranski K."/>
            <person name="Schliwa M."/>
        </authorList>
    </citation>
    <scope>NUCLEOTIDE SEQUENCE [LARGE SCALE GENOMIC DNA]</scope>
</reference>
<evidence type="ECO:0000313" key="11">
    <source>
        <dbReference type="EMBL" id="ETO17304.1"/>
    </source>
</evidence>
<evidence type="ECO:0000256" key="5">
    <source>
        <dbReference type="ARBA" id="ARBA00022989"/>
    </source>
</evidence>
<comment type="similarity">
    <text evidence="2">Belongs to the alkaline ceramidase family.</text>
</comment>
<dbReference type="Pfam" id="PF05875">
    <property type="entry name" value="Ceramidase"/>
    <property type="match status" value="1"/>
</dbReference>
<dbReference type="GO" id="GO:0016020">
    <property type="term" value="C:membrane"/>
    <property type="evidence" value="ECO:0007669"/>
    <property type="project" value="UniProtKB-SubCell"/>
</dbReference>
<feature type="binding site" evidence="7">
    <location>
        <position position="26"/>
    </location>
    <ligand>
        <name>Ca(2+)</name>
        <dbReference type="ChEBI" id="CHEBI:29108"/>
    </ligand>
</feature>
<dbReference type="OrthoDB" id="10687705at2759"/>
<dbReference type="GO" id="GO:0046872">
    <property type="term" value="F:metal ion binding"/>
    <property type="evidence" value="ECO:0007669"/>
    <property type="project" value="UniProtKB-KW"/>
</dbReference>
<accession>X6MTY8</accession>
<evidence type="ECO:0000256" key="4">
    <source>
        <dbReference type="ARBA" id="ARBA00022801"/>
    </source>
</evidence>
<feature type="transmembrane region" description="Helical" evidence="10">
    <location>
        <begin position="76"/>
        <end position="99"/>
    </location>
</feature>
<evidence type="ECO:0000256" key="10">
    <source>
        <dbReference type="SAM" id="Phobius"/>
    </source>
</evidence>
<name>X6MTY8_RETFI</name>
<keyword evidence="7" id="KW-0479">Metal-binding</keyword>
<evidence type="ECO:0000256" key="9">
    <source>
        <dbReference type="SAM" id="MobiDB-lite"/>
    </source>
</evidence>
<keyword evidence="8" id="KW-0862">Zinc</keyword>
<sequence length="599" mass="67080">MGFEGGTWTQEANPYCETLLWGHPPEYVNAITAVWILFLGAFNLLKGTEANVAIRIGCILIMFNGIGSILNHATLYIGWALFDEYTMIFAVNLFGWLLLDIQLYKYSIIDGVIFKNNTYCYLLISNLIACLMFLCAFLGMIFDTLYHKGRAAISIAFGVPTFVLVVGLVRARFVTYTPTIVDHQFILHDAVSDLDDPRRARSEPNMVRPSTGHNSSKKIATPLKKKASKFGAVSGHHQSGHEAVASNTQENIMGHEIASDVRYSILGDATNLAPTQSLPSADAFHPTSSEPTQGQRRISEIVMEVEQSITGGGGVNFVHQNNPDQPLVSHISPVLEEGPIAMIANKLEGVAQDAQNVIVPGISQASRDQIVNYDKIVHHLTVGVGLLFIALIFWLITENPCTSNPNTWARYAFGHAVWHIFAGYGLCYCLIFIFLYFFVIYFALSRFHTIVQYIIFINALNKDRDPYFKTVKSGFFHYFYEIVPLVRCGKAHYEFFRGTINNLDALKIHPTVHVQEVSDKLKNIAVQAQDEIAKEAHQVLLDMKSDFDEVTRRNTLLNSAEEMKKAQQLELQNTSVSNDQKNKPNPIETPKESSPESEY</sequence>
<protein>
    <submittedName>
        <fullName evidence="11">Uncharacterized protein</fullName>
    </submittedName>
</protein>
<feature type="region of interest" description="Disordered" evidence="9">
    <location>
        <begin position="564"/>
        <end position="599"/>
    </location>
</feature>
<feature type="transmembrane region" description="Helical" evidence="10">
    <location>
        <begin position="151"/>
        <end position="169"/>
    </location>
</feature>
<keyword evidence="7" id="KW-0106">Calcium</keyword>
<dbReference type="InterPro" id="IPR008901">
    <property type="entry name" value="ACER"/>
</dbReference>
<keyword evidence="5 10" id="KW-1133">Transmembrane helix</keyword>
<feature type="transmembrane region" description="Helical" evidence="10">
    <location>
        <begin position="52"/>
        <end position="70"/>
    </location>
</feature>
<evidence type="ECO:0000256" key="8">
    <source>
        <dbReference type="PIRSR" id="PIRSR608901-2"/>
    </source>
</evidence>
<comment type="cofactor">
    <cofactor evidence="8">
        <name>Zn(2+)</name>
        <dbReference type="ChEBI" id="CHEBI:29105"/>
    </cofactor>
</comment>
<evidence type="ECO:0000256" key="6">
    <source>
        <dbReference type="ARBA" id="ARBA00023136"/>
    </source>
</evidence>
<comment type="caution">
    <text evidence="11">The sequence shown here is derived from an EMBL/GenBank/DDBJ whole genome shotgun (WGS) entry which is preliminary data.</text>
</comment>
<organism evidence="11 12">
    <name type="scientific">Reticulomyxa filosa</name>
    <dbReference type="NCBI Taxonomy" id="46433"/>
    <lineage>
        <taxon>Eukaryota</taxon>
        <taxon>Sar</taxon>
        <taxon>Rhizaria</taxon>
        <taxon>Retaria</taxon>
        <taxon>Foraminifera</taxon>
        <taxon>Monothalamids</taxon>
        <taxon>Reticulomyxidae</taxon>
        <taxon>Reticulomyxa</taxon>
    </lineage>
</organism>